<dbReference type="Proteomes" id="UP000325672">
    <property type="component" value="Unassembled WGS sequence"/>
</dbReference>
<dbReference type="InterPro" id="IPR036612">
    <property type="entry name" value="KH_dom_type_1_sf"/>
</dbReference>
<feature type="domain" description="K Homology" evidence="4">
    <location>
        <begin position="274"/>
        <end position="345"/>
    </location>
</feature>
<dbReference type="InterPro" id="IPR004088">
    <property type="entry name" value="KH_dom_type_1"/>
</dbReference>
<dbReference type="Pfam" id="PF00013">
    <property type="entry name" value="KH_1"/>
    <property type="match status" value="3"/>
</dbReference>
<sequence length="357" mass="38328">MDSTELHDTQVVDETMTDAVNMVDEGDMDITPKTEEEYAQSMLTLRAIVSSKEAGVIIGKAGKNVADLRDETGVKAGVSKVVPSVHDRVLTVTGPLQGTARAYALVAKGLLEGAPQMGMGGIVSNNGTHPVRLLISHNQMGTIIGRSGLKIKHIQDASGVRMVAQKEMLPQSTERIVEVQGTPEGIEKAVWEIGKCLIDDWQRGTGTILYNPAVRASVGTTPANQNVGNGYSSRPYNRTGNGADFSDQSGGYGRRSNPDTSSRGYPLVTEDGEEIQTQNISIPADMVGCIIGRGGSKITEIRRSSGARISIAKAPHDDTGERMFTIMGSAQANEKALYLLYENLEAEKTRRSQLPQE</sequence>
<dbReference type="PANTHER" id="PTHR10288">
    <property type="entry name" value="KH DOMAIN CONTAINING RNA BINDING PROTEIN"/>
    <property type="match status" value="1"/>
</dbReference>
<dbReference type="InterPro" id="IPR004087">
    <property type="entry name" value="KH_dom"/>
</dbReference>
<keyword evidence="2" id="KW-0694">RNA-binding</keyword>
<dbReference type="GO" id="GO:0003723">
    <property type="term" value="F:RNA binding"/>
    <property type="evidence" value="ECO:0007669"/>
    <property type="project" value="UniProtKB-UniRule"/>
</dbReference>
<dbReference type="GeneID" id="43641251"/>
<evidence type="ECO:0000256" key="2">
    <source>
        <dbReference type="PROSITE-ProRule" id="PRU00117"/>
    </source>
</evidence>
<dbReference type="SMART" id="SM00322">
    <property type="entry name" value="KH"/>
    <property type="match status" value="3"/>
</dbReference>
<feature type="region of interest" description="Disordered" evidence="3">
    <location>
        <begin position="219"/>
        <end position="267"/>
    </location>
</feature>
<dbReference type="RefSeq" id="XP_031915364.1">
    <property type="nucleotide sequence ID" value="XM_032057041.1"/>
</dbReference>
<evidence type="ECO:0000256" key="3">
    <source>
        <dbReference type="SAM" id="MobiDB-lite"/>
    </source>
</evidence>
<dbReference type="SUPFAM" id="SSF54791">
    <property type="entry name" value="Eukaryotic type KH-domain (KH-domain type I)"/>
    <property type="match status" value="3"/>
</dbReference>
<organism evidence="5 6">
    <name type="scientific">Aspergillus pseudotamarii</name>
    <dbReference type="NCBI Taxonomy" id="132259"/>
    <lineage>
        <taxon>Eukaryota</taxon>
        <taxon>Fungi</taxon>
        <taxon>Dikarya</taxon>
        <taxon>Ascomycota</taxon>
        <taxon>Pezizomycotina</taxon>
        <taxon>Eurotiomycetes</taxon>
        <taxon>Eurotiomycetidae</taxon>
        <taxon>Eurotiales</taxon>
        <taxon>Aspergillaceae</taxon>
        <taxon>Aspergillus</taxon>
        <taxon>Aspergillus subgen. Circumdati</taxon>
    </lineage>
</organism>
<accession>A0A5N6SZW9</accession>
<proteinExistence type="predicted"/>
<dbReference type="CDD" id="cd22456">
    <property type="entry name" value="KH-I_Rnc1_rpt2"/>
    <property type="match status" value="1"/>
</dbReference>
<dbReference type="Gene3D" id="3.30.1370.10">
    <property type="entry name" value="K Homology domain, type 1"/>
    <property type="match status" value="3"/>
</dbReference>
<reference evidence="5 6" key="1">
    <citation type="submission" date="2019-04" db="EMBL/GenBank/DDBJ databases">
        <title>Friends and foes A comparative genomics study of 23 Aspergillus species from section Flavi.</title>
        <authorList>
            <consortium name="DOE Joint Genome Institute"/>
            <person name="Kjaerbolling I."/>
            <person name="Vesth T."/>
            <person name="Frisvad J.C."/>
            <person name="Nybo J.L."/>
            <person name="Theobald S."/>
            <person name="Kildgaard S."/>
            <person name="Isbrandt T."/>
            <person name="Kuo A."/>
            <person name="Sato A."/>
            <person name="Lyhne E.K."/>
            <person name="Kogle M.E."/>
            <person name="Wiebenga A."/>
            <person name="Kun R.S."/>
            <person name="Lubbers R.J."/>
            <person name="Makela M.R."/>
            <person name="Barry K."/>
            <person name="Chovatia M."/>
            <person name="Clum A."/>
            <person name="Daum C."/>
            <person name="Haridas S."/>
            <person name="He G."/>
            <person name="LaButti K."/>
            <person name="Lipzen A."/>
            <person name="Mondo S."/>
            <person name="Riley R."/>
            <person name="Salamov A."/>
            <person name="Simmons B.A."/>
            <person name="Magnuson J.K."/>
            <person name="Henrissat B."/>
            <person name="Mortensen U.H."/>
            <person name="Larsen T.O."/>
            <person name="Devries R.P."/>
            <person name="Grigoriev I.V."/>
            <person name="Machida M."/>
            <person name="Baker S.E."/>
            <person name="Andersen M.R."/>
        </authorList>
    </citation>
    <scope>NUCLEOTIDE SEQUENCE [LARGE SCALE GENOMIC DNA]</scope>
    <source>
        <strain evidence="5 6">CBS 117625</strain>
    </source>
</reference>
<feature type="domain" description="K Homology" evidence="4">
    <location>
        <begin position="127"/>
        <end position="198"/>
    </location>
</feature>
<evidence type="ECO:0000313" key="5">
    <source>
        <dbReference type="EMBL" id="KAE8139301.1"/>
    </source>
</evidence>
<dbReference type="OrthoDB" id="442947at2759"/>
<evidence type="ECO:0000256" key="1">
    <source>
        <dbReference type="ARBA" id="ARBA00022737"/>
    </source>
</evidence>
<gene>
    <name evidence="5" type="ORF">BDV38DRAFT_269841</name>
</gene>
<keyword evidence="6" id="KW-1185">Reference proteome</keyword>
<dbReference type="PROSITE" id="PS50084">
    <property type="entry name" value="KH_TYPE_1"/>
    <property type="match status" value="3"/>
</dbReference>
<dbReference type="AlphaFoldDB" id="A0A5N6SZW9"/>
<feature type="domain" description="K Homology" evidence="4">
    <location>
        <begin position="41"/>
        <end position="111"/>
    </location>
</feature>
<name>A0A5N6SZW9_ASPPS</name>
<feature type="compositionally biased region" description="Polar residues" evidence="3">
    <location>
        <begin position="219"/>
        <end position="240"/>
    </location>
</feature>
<dbReference type="EMBL" id="ML743566">
    <property type="protein sequence ID" value="KAE8139301.1"/>
    <property type="molecule type" value="Genomic_DNA"/>
</dbReference>
<keyword evidence="1" id="KW-0677">Repeat</keyword>
<protein>
    <recommendedName>
        <fullName evidence="4">K Homology domain-containing protein</fullName>
    </recommendedName>
</protein>
<evidence type="ECO:0000313" key="6">
    <source>
        <dbReference type="Proteomes" id="UP000325672"/>
    </source>
</evidence>
<dbReference type="CDD" id="cd22455">
    <property type="entry name" value="KH-I_Rnc1_rpt1"/>
    <property type="match status" value="1"/>
</dbReference>
<dbReference type="InterPro" id="IPR049786">
    <property type="entry name" value="Rnc1_KH-I_3"/>
</dbReference>
<dbReference type="CDD" id="cd22457">
    <property type="entry name" value="KH-I_Rnc1_rpt3"/>
    <property type="match status" value="1"/>
</dbReference>
<evidence type="ECO:0000259" key="4">
    <source>
        <dbReference type="SMART" id="SM00322"/>
    </source>
</evidence>